<name>A0AAV3XPZ8_9CYAN</name>
<gene>
    <name evidence="1" type="ORF">MiSe_92760</name>
</gene>
<reference evidence="1" key="1">
    <citation type="submission" date="2019-10" db="EMBL/GenBank/DDBJ databases">
        <title>Draft genome sequece of Microseira wollei NIES-4236.</title>
        <authorList>
            <person name="Yamaguchi H."/>
            <person name="Suzuki S."/>
            <person name="Kawachi M."/>
        </authorList>
    </citation>
    <scope>NUCLEOTIDE SEQUENCE</scope>
    <source>
        <strain evidence="1">NIES-4236</strain>
    </source>
</reference>
<comment type="caution">
    <text evidence="1">The sequence shown here is derived from an EMBL/GenBank/DDBJ whole genome shotgun (WGS) entry which is preliminary data.</text>
</comment>
<evidence type="ECO:0000313" key="1">
    <source>
        <dbReference type="EMBL" id="GET44448.1"/>
    </source>
</evidence>
<protein>
    <recommendedName>
        <fullName evidence="3">Sigma-70 family RNA polymerase sigma factor</fullName>
    </recommendedName>
</protein>
<evidence type="ECO:0000313" key="2">
    <source>
        <dbReference type="Proteomes" id="UP001050975"/>
    </source>
</evidence>
<keyword evidence="2" id="KW-1185">Reference proteome</keyword>
<evidence type="ECO:0008006" key="3">
    <source>
        <dbReference type="Google" id="ProtNLM"/>
    </source>
</evidence>
<dbReference type="Proteomes" id="UP001050975">
    <property type="component" value="Unassembled WGS sequence"/>
</dbReference>
<organism evidence="1 2">
    <name type="scientific">Microseira wollei NIES-4236</name>
    <dbReference type="NCBI Taxonomy" id="2530354"/>
    <lineage>
        <taxon>Bacteria</taxon>
        <taxon>Bacillati</taxon>
        <taxon>Cyanobacteriota</taxon>
        <taxon>Cyanophyceae</taxon>
        <taxon>Oscillatoriophycideae</taxon>
        <taxon>Aerosakkonematales</taxon>
        <taxon>Aerosakkonemataceae</taxon>
        <taxon>Microseira</taxon>
    </lineage>
</organism>
<dbReference type="EMBL" id="BLAY01000357">
    <property type="protein sequence ID" value="GET44448.1"/>
    <property type="molecule type" value="Genomic_DNA"/>
</dbReference>
<dbReference type="RefSeq" id="WP_226594452.1">
    <property type="nucleotide sequence ID" value="NZ_BLAY01000357.1"/>
</dbReference>
<proteinExistence type="predicted"/>
<accession>A0AAV3XPZ8</accession>
<dbReference type="AlphaFoldDB" id="A0AAV3XPZ8"/>
<sequence>MRIPHFPESNHPLVKSVSHHSDQQLLTLFQRYPDEGKYFTAIFCRYSPIVFTLIGHSARSPVQADYLFAITWRHIFHAMGELDLRGASAPGMENFNLQNWIINMTALCINQAELPPVESIHYCLQEASPPLWCYVQQALDLLPPIERLVTLMTQTFHWSEARISAYLQAEGESVSPDQIKNAIQTGCQRLQMFLPADIRAIYLGQDISNQEQESEFDLPSLL</sequence>